<dbReference type="AlphaFoldDB" id="A0A7R9VCX8"/>
<feature type="region of interest" description="Disordered" evidence="1">
    <location>
        <begin position="1"/>
        <end position="20"/>
    </location>
</feature>
<name>A0A7R9VCX8_9CHLO</name>
<proteinExistence type="predicted"/>
<organism evidence="2">
    <name type="scientific">Chlamydomonas euryale</name>
    <dbReference type="NCBI Taxonomy" id="1486919"/>
    <lineage>
        <taxon>Eukaryota</taxon>
        <taxon>Viridiplantae</taxon>
        <taxon>Chlorophyta</taxon>
        <taxon>core chlorophytes</taxon>
        <taxon>Chlorophyceae</taxon>
        <taxon>CS clade</taxon>
        <taxon>Chlamydomonadales</taxon>
        <taxon>Chlamydomonadaceae</taxon>
        <taxon>Chlamydomonas</taxon>
    </lineage>
</organism>
<protein>
    <submittedName>
        <fullName evidence="2">Uncharacterized protein</fullName>
    </submittedName>
</protein>
<feature type="region of interest" description="Disordered" evidence="1">
    <location>
        <begin position="166"/>
        <end position="187"/>
    </location>
</feature>
<reference evidence="2" key="1">
    <citation type="submission" date="2021-01" db="EMBL/GenBank/DDBJ databases">
        <authorList>
            <person name="Corre E."/>
            <person name="Pelletier E."/>
            <person name="Niang G."/>
            <person name="Scheremetjew M."/>
            <person name="Finn R."/>
            <person name="Kale V."/>
            <person name="Holt S."/>
            <person name="Cochrane G."/>
            <person name="Meng A."/>
            <person name="Brown T."/>
            <person name="Cohen L."/>
        </authorList>
    </citation>
    <scope>NUCLEOTIDE SEQUENCE</scope>
    <source>
        <strain evidence="2">CCMP219</strain>
    </source>
</reference>
<evidence type="ECO:0000256" key="1">
    <source>
        <dbReference type="SAM" id="MobiDB-lite"/>
    </source>
</evidence>
<dbReference type="EMBL" id="HBEC01024315">
    <property type="protein sequence ID" value="CAD8291727.1"/>
    <property type="molecule type" value="Transcribed_RNA"/>
</dbReference>
<accession>A0A7R9VCX8</accession>
<sequence>MHGTLRAPARHIAGAATAPRPTPCICGSTTSATSSSNVGGGGGGIQVVGTVCRGLSVADAAAPSAAPGAPSSGRTRQYTRIAGGSRSVVATAAVEVLGPVAGMSPSAVQDVLVGGAVIGAVGAALVAGLIKEPVVCDLCQGNGGTRCFACSGEGSMDSLISRDEMLAGDDEPPKRRSGMSPRGSNPRACKVCRGAGLIGCSKCKGSGYVRP</sequence>
<evidence type="ECO:0000313" key="2">
    <source>
        <dbReference type="EMBL" id="CAD8291727.1"/>
    </source>
</evidence>
<gene>
    <name evidence="2" type="ORF">CEUR00632_LOCUS11099</name>
</gene>